<sequence>MRAAIKSLSSRRAASALAAGAAALALLAPTPSVAEQPVEQASFSHTVTSLAADGIDIDIQVFKPAMGAGDTVPVLLHSHGWGGSKSTNVSSYQAELDAGYGVVSITQRGHGASGGLRNVEDPDFEGLDMIAVVDYIAGLDWVAKESLEQDSPWADPARGGDPVLGAWGGSYGGGYQYVLALTEMQLYGATRVDAMAPDITWHNLNTALAPNDVPRSAWLTLLYSTGANKVERYISEGFAYGIATGQYADGTVPGLHDLKAEFETHGPAGYVDDNGDRIHLDIPMLITQGFSDNLFIFNEAWDNFTQTLTPEARDRSMLVGYNGGHALPNVYPVGYAGSGDKCDGTSGTTRRAFFDAAFNGGDTRLLGNGEPFHYTTASSECLRLTEADIDFEASYQPQEVDPTGTLGPATGGATMAGAPISLELAQGPLTIAGVPELSADLYGLGYDQRLFFTLSKGTSPANAQTIQNNVMPYRMAGPVPSVGEAIEMRLPGIAETIDEGESLYLTVSPTSDMFFGHGSRTPGFVGMTDVTVTIPTVIAD</sequence>
<organism evidence="5 6">
    <name type="scientific">Euzebya pacifica</name>
    <dbReference type="NCBI Taxonomy" id="1608957"/>
    <lineage>
        <taxon>Bacteria</taxon>
        <taxon>Bacillati</taxon>
        <taxon>Actinomycetota</taxon>
        <taxon>Nitriliruptoria</taxon>
        <taxon>Euzebyales</taxon>
    </lineage>
</organism>
<accession>A0A346XUM5</accession>
<protein>
    <submittedName>
        <fullName evidence="5">ABC transporter related</fullName>
    </submittedName>
</protein>
<dbReference type="KEGG" id="euz:DVS28_a1222"/>
<evidence type="ECO:0000256" key="3">
    <source>
        <dbReference type="SAM" id="SignalP"/>
    </source>
</evidence>
<dbReference type="InterPro" id="IPR029058">
    <property type="entry name" value="AB_hydrolase_fold"/>
</dbReference>
<evidence type="ECO:0000313" key="5">
    <source>
        <dbReference type="EMBL" id="AXV05922.1"/>
    </source>
</evidence>
<evidence type="ECO:0000313" key="6">
    <source>
        <dbReference type="Proteomes" id="UP000264006"/>
    </source>
</evidence>
<gene>
    <name evidence="5" type="ORF">DVS28_a1222</name>
</gene>
<dbReference type="Proteomes" id="UP000264006">
    <property type="component" value="Chromosome"/>
</dbReference>
<dbReference type="InterPro" id="IPR050261">
    <property type="entry name" value="FrsA_esterase"/>
</dbReference>
<evidence type="ECO:0000256" key="2">
    <source>
        <dbReference type="ARBA" id="ARBA00022801"/>
    </source>
</evidence>
<evidence type="ECO:0000259" key="4">
    <source>
        <dbReference type="Pfam" id="PF02129"/>
    </source>
</evidence>
<dbReference type="GO" id="GO:0052689">
    <property type="term" value="F:carboxylic ester hydrolase activity"/>
    <property type="evidence" value="ECO:0007669"/>
    <property type="project" value="UniProtKB-ARBA"/>
</dbReference>
<feature type="signal peptide" evidence="3">
    <location>
        <begin position="1"/>
        <end position="34"/>
    </location>
</feature>
<dbReference type="SUPFAM" id="SSF53474">
    <property type="entry name" value="alpha/beta-Hydrolases"/>
    <property type="match status" value="1"/>
</dbReference>
<reference evidence="5 6" key="1">
    <citation type="submission" date="2018-09" db="EMBL/GenBank/DDBJ databases">
        <title>Complete genome sequence of Euzebya sp. DY32-46 isolated from seawater of Pacific Ocean.</title>
        <authorList>
            <person name="Xu L."/>
            <person name="Wu Y.-H."/>
            <person name="Xu X.-W."/>
        </authorList>
    </citation>
    <scope>NUCLEOTIDE SEQUENCE [LARGE SCALE GENOMIC DNA]</scope>
    <source>
        <strain evidence="5 6">DY32-46</strain>
    </source>
</reference>
<dbReference type="RefSeq" id="WP_164709989.1">
    <property type="nucleotide sequence ID" value="NZ_CP031165.1"/>
</dbReference>
<keyword evidence="3" id="KW-0732">Signal</keyword>
<dbReference type="Gene3D" id="3.40.50.1820">
    <property type="entry name" value="alpha/beta hydrolase"/>
    <property type="match status" value="1"/>
</dbReference>
<dbReference type="EMBL" id="CP031165">
    <property type="protein sequence ID" value="AXV05922.1"/>
    <property type="molecule type" value="Genomic_DNA"/>
</dbReference>
<dbReference type="Pfam" id="PF02129">
    <property type="entry name" value="Peptidase_S15"/>
    <property type="match status" value="1"/>
</dbReference>
<dbReference type="PANTHER" id="PTHR22946:SF9">
    <property type="entry name" value="POLYKETIDE TRANSFERASE AF380"/>
    <property type="match status" value="1"/>
</dbReference>
<name>A0A346XUM5_9ACTN</name>
<comment type="similarity">
    <text evidence="1">Belongs to the AB hydrolase superfamily.</text>
</comment>
<dbReference type="InterPro" id="IPR000383">
    <property type="entry name" value="Xaa-Pro-like_dom"/>
</dbReference>
<evidence type="ECO:0000256" key="1">
    <source>
        <dbReference type="ARBA" id="ARBA00008645"/>
    </source>
</evidence>
<proteinExistence type="inferred from homology"/>
<dbReference type="AlphaFoldDB" id="A0A346XUM5"/>
<feature type="chain" id="PRO_5016922513" evidence="3">
    <location>
        <begin position="35"/>
        <end position="540"/>
    </location>
</feature>
<keyword evidence="2" id="KW-0378">Hydrolase</keyword>
<dbReference type="PANTHER" id="PTHR22946">
    <property type="entry name" value="DIENELACTONE HYDROLASE DOMAIN-CONTAINING PROTEIN-RELATED"/>
    <property type="match status" value="1"/>
</dbReference>
<keyword evidence="6" id="KW-1185">Reference proteome</keyword>
<feature type="domain" description="Xaa-Pro dipeptidyl-peptidase-like" evidence="4">
    <location>
        <begin position="53"/>
        <end position="316"/>
    </location>
</feature>